<keyword evidence="3 4" id="KW-0732">Signal</keyword>
<dbReference type="EMBL" id="LGSS01000013">
    <property type="protein sequence ID" value="KNF07681.1"/>
    <property type="molecule type" value="Genomic_DNA"/>
</dbReference>
<sequence>MKRRLSIFLTVILVFSLFLAACSGKRQETKNPDKVSSGNPAKTRENADNTLVVGIKEAKGEFLPVYFSSTYDRHIVDLVYDRLVKEDNKGEIVPDIAKEWTISEDKKTYTFKLKDNVKFSDGKPLTAKDVEFTHLIAMDPNYDGRYITTVDVIEGYEEYNKDKEGKITSVSGIKVINENTISFTFKEPLVTNLVNLSDIPIMPKHEFPDYKKGKIDVIKAKMDKPLGSGKYILEKFEPKQYVKFKANPDHFAGKPKIENLVVKFTNAETMISELQKGTIDIQSQVAPTEENKELISQSKFLDISSYPGNSYGYLGFNLRDSRLSDKRVRQALVYGFNRKQFVENYYKEFADVMNVPMSKVSWAYTDDVNKYEYDKDKAIKLLEEAGWKLGKDGIREKDGKKLEFVWDTYTDSKYVETLIPMLKDDWQKIGVKIEPNIVEFSALTTKVYTERNFDMYNMAWSLTGDPDYYGTLHSSADIPDGNNSVGFRNAENDELIEKGRQEFDKEKRKEIYKDWAKLIGEELPYMFIDQSQQWEVYNKRVKNFKPEPFKKWTDTLLEIELEK</sequence>
<protein>
    <submittedName>
        <fullName evidence="6">ABC-type dipeptide transport system, periplasmic component</fullName>
    </submittedName>
</protein>
<comment type="caution">
    <text evidence="6">The sequence shown here is derived from an EMBL/GenBank/DDBJ whole genome shotgun (WGS) entry which is preliminary data.</text>
</comment>
<evidence type="ECO:0000313" key="7">
    <source>
        <dbReference type="Proteomes" id="UP000037267"/>
    </source>
</evidence>
<dbReference type="AlphaFoldDB" id="A0A0L0W8A7"/>
<dbReference type="GO" id="GO:0043190">
    <property type="term" value="C:ATP-binding cassette (ABC) transporter complex"/>
    <property type="evidence" value="ECO:0007669"/>
    <property type="project" value="InterPro"/>
</dbReference>
<evidence type="ECO:0000256" key="2">
    <source>
        <dbReference type="ARBA" id="ARBA00005695"/>
    </source>
</evidence>
<dbReference type="RefSeq" id="WP_050355980.1">
    <property type="nucleotide sequence ID" value="NZ_LGSS01000013.1"/>
</dbReference>
<name>A0A0L0W8A7_GOTPU</name>
<comment type="subcellular location">
    <subcellularLocation>
        <location evidence="1">Cell membrane</location>
        <topology evidence="1">Lipid-anchor</topology>
    </subcellularLocation>
</comment>
<dbReference type="PANTHER" id="PTHR30290:SF81">
    <property type="entry name" value="OLIGOPEPTIDE-BINDING PROTEIN OPPA"/>
    <property type="match status" value="1"/>
</dbReference>
<dbReference type="Proteomes" id="UP000037267">
    <property type="component" value="Unassembled WGS sequence"/>
</dbReference>
<dbReference type="Pfam" id="PF00496">
    <property type="entry name" value="SBP_bac_5"/>
    <property type="match status" value="1"/>
</dbReference>
<accession>A0A0L0W8A7</accession>
<dbReference type="SUPFAM" id="SSF53850">
    <property type="entry name" value="Periplasmic binding protein-like II"/>
    <property type="match status" value="1"/>
</dbReference>
<dbReference type="PROSITE" id="PS01040">
    <property type="entry name" value="SBP_BACTERIAL_5"/>
    <property type="match status" value="1"/>
</dbReference>
<dbReference type="PIRSF" id="PIRSF002741">
    <property type="entry name" value="MppA"/>
    <property type="match status" value="1"/>
</dbReference>
<dbReference type="InterPro" id="IPR023765">
    <property type="entry name" value="SBP_5_CS"/>
</dbReference>
<dbReference type="Gene3D" id="3.40.190.10">
    <property type="entry name" value="Periplasmic binding protein-like II"/>
    <property type="match status" value="1"/>
</dbReference>
<dbReference type="STRING" id="1503.CLPU_13c00230"/>
<keyword evidence="7" id="KW-1185">Reference proteome</keyword>
<reference evidence="7" key="1">
    <citation type="submission" date="2015-07" db="EMBL/GenBank/DDBJ databases">
        <title>Draft genome sequence of the purine-degrading Gottschalkia purinilyticum DSM 1384 (formerly Clostridium purinilyticum).</title>
        <authorList>
            <person name="Poehlein A."/>
            <person name="Schiel-Bengelsdorf B."/>
            <person name="Bengelsdorf F.R."/>
            <person name="Daniel R."/>
            <person name="Duerre P."/>
        </authorList>
    </citation>
    <scope>NUCLEOTIDE SEQUENCE [LARGE SCALE GENOMIC DNA]</scope>
    <source>
        <strain evidence="7">DSM 1384</strain>
    </source>
</reference>
<proteinExistence type="inferred from homology"/>
<feature type="signal peptide" evidence="4">
    <location>
        <begin position="1"/>
        <end position="20"/>
    </location>
</feature>
<dbReference type="PANTHER" id="PTHR30290">
    <property type="entry name" value="PERIPLASMIC BINDING COMPONENT OF ABC TRANSPORTER"/>
    <property type="match status" value="1"/>
</dbReference>
<evidence type="ECO:0000313" key="6">
    <source>
        <dbReference type="EMBL" id="KNF07681.1"/>
    </source>
</evidence>
<organism evidence="6 7">
    <name type="scientific">Gottschalkia purinilytica</name>
    <name type="common">Clostridium purinilyticum</name>
    <dbReference type="NCBI Taxonomy" id="1503"/>
    <lineage>
        <taxon>Bacteria</taxon>
        <taxon>Bacillati</taxon>
        <taxon>Bacillota</taxon>
        <taxon>Tissierellia</taxon>
        <taxon>Tissierellales</taxon>
        <taxon>Gottschalkiaceae</taxon>
        <taxon>Gottschalkia</taxon>
    </lineage>
</organism>
<evidence type="ECO:0000256" key="4">
    <source>
        <dbReference type="SAM" id="SignalP"/>
    </source>
</evidence>
<feature type="chain" id="PRO_5038748760" evidence="4">
    <location>
        <begin position="21"/>
        <end position="563"/>
    </location>
</feature>
<dbReference type="GO" id="GO:0015833">
    <property type="term" value="P:peptide transport"/>
    <property type="evidence" value="ECO:0007669"/>
    <property type="project" value="TreeGrafter"/>
</dbReference>
<evidence type="ECO:0000259" key="5">
    <source>
        <dbReference type="Pfam" id="PF00496"/>
    </source>
</evidence>
<evidence type="ECO:0000256" key="3">
    <source>
        <dbReference type="ARBA" id="ARBA00022729"/>
    </source>
</evidence>
<evidence type="ECO:0000256" key="1">
    <source>
        <dbReference type="ARBA" id="ARBA00004193"/>
    </source>
</evidence>
<dbReference type="Gene3D" id="3.10.105.10">
    <property type="entry name" value="Dipeptide-binding Protein, Domain 3"/>
    <property type="match status" value="1"/>
</dbReference>
<dbReference type="GO" id="GO:1904680">
    <property type="term" value="F:peptide transmembrane transporter activity"/>
    <property type="evidence" value="ECO:0007669"/>
    <property type="project" value="TreeGrafter"/>
</dbReference>
<dbReference type="InterPro" id="IPR030678">
    <property type="entry name" value="Peptide/Ni-bd"/>
</dbReference>
<dbReference type="InterPro" id="IPR000914">
    <property type="entry name" value="SBP_5_dom"/>
</dbReference>
<feature type="domain" description="Solute-binding protein family 5" evidence="5">
    <location>
        <begin position="91"/>
        <end position="469"/>
    </location>
</feature>
<dbReference type="GO" id="GO:0042597">
    <property type="term" value="C:periplasmic space"/>
    <property type="evidence" value="ECO:0007669"/>
    <property type="project" value="UniProtKB-ARBA"/>
</dbReference>
<dbReference type="InterPro" id="IPR039424">
    <property type="entry name" value="SBP_5"/>
</dbReference>
<dbReference type="OrthoDB" id="9772924at2"/>
<dbReference type="Gene3D" id="3.90.76.10">
    <property type="entry name" value="Dipeptide-binding Protein, Domain 1"/>
    <property type="match status" value="1"/>
</dbReference>
<gene>
    <name evidence="6" type="ORF">CLPU_13c00230</name>
</gene>
<dbReference type="PROSITE" id="PS51257">
    <property type="entry name" value="PROKAR_LIPOPROTEIN"/>
    <property type="match status" value="1"/>
</dbReference>
<comment type="similarity">
    <text evidence="2">Belongs to the bacterial solute-binding protein 5 family.</text>
</comment>